<reference evidence="1" key="1">
    <citation type="submission" date="2019-10" db="EMBL/GenBank/DDBJ databases">
        <authorList>
            <consortium name="DOE Joint Genome Institute"/>
            <person name="Kuo A."/>
            <person name="Miyauchi S."/>
            <person name="Kiss E."/>
            <person name="Drula E."/>
            <person name="Kohler A."/>
            <person name="Sanchez-Garcia M."/>
            <person name="Andreopoulos B."/>
            <person name="Barry K.W."/>
            <person name="Bonito G."/>
            <person name="Buee M."/>
            <person name="Carver A."/>
            <person name="Chen C."/>
            <person name="Cichocki N."/>
            <person name="Clum A."/>
            <person name="Culley D."/>
            <person name="Crous P.W."/>
            <person name="Fauchery L."/>
            <person name="Girlanda M."/>
            <person name="Hayes R."/>
            <person name="Keri Z."/>
            <person name="Labutti K."/>
            <person name="Lipzen A."/>
            <person name="Lombard V."/>
            <person name="Magnuson J."/>
            <person name="Maillard F."/>
            <person name="Morin E."/>
            <person name="Murat C."/>
            <person name="Nolan M."/>
            <person name="Ohm R."/>
            <person name="Pangilinan J."/>
            <person name="Pereira M."/>
            <person name="Perotto S."/>
            <person name="Peter M."/>
            <person name="Riley R."/>
            <person name="Sitrit Y."/>
            <person name="Stielow B."/>
            <person name="Szollosi G."/>
            <person name="Zifcakova L."/>
            <person name="Stursova M."/>
            <person name="Spatafora J.W."/>
            <person name="Tedersoo L."/>
            <person name="Vaario L.-M."/>
            <person name="Yamada A."/>
            <person name="Yan M."/>
            <person name="Wang P."/>
            <person name="Xu J."/>
            <person name="Bruns T."/>
            <person name="Baldrian P."/>
            <person name="Vilgalys R."/>
            <person name="Henrissat B."/>
            <person name="Grigoriev I.V."/>
            <person name="Hibbett D."/>
            <person name="Nagy L.G."/>
            <person name="Martin F.M."/>
        </authorList>
    </citation>
    <scope>NUCLEOTIDE SEQUENCE</scope>
    <source>
        <strain evidence="1">P2</strain>
    </source>
</reference>
<proteinExistence type="predicted"/>
<reference evidence="1" key="2">
    <citation type="journal article" date="2020" name="Nat. Commun.">
        <title>Large-scale genome sequencing of mycorrhizal fungi provides insights into the early evolution of symbiotic traits.</title>
        <authorList>
            <person name="Miyauchi S."/>
            <person name="Kiss E."/>
            <person name="Kuo A."/>
            <person name="Drula E."/>
            <person name="Kohler A."/>
            <person name="Sanchez-Garcia M."/>
            <person name="Morin E."/>
            <person name="Andreopoulos B."/>
            <person name="Barry K.W."/>
            <person name="Bonito G."/>
            <person name="Buee M."/>
            <person name="Carver A."/>
            <person name="Chen C."/>
            <person name="Cichocki N."/>
            <person name="Clum A."/>
            <person name="Culley D."/>
            <person name="Crous P.W."/>
            <person name="Fauchery L."/>
            <person name="Girlanda M."/>
            <person name="Hayes R.D."/>
            <person name="Keri Z."/>
            <person name="LaButti K."/>
            <person name="Lipzen A."/>
            <person name="Lombard V."/>
            <person name="Magnuson J."/>
            <person name="Maillard F."/>
            <person name="Murat C."/>
            <person name="Nolan M."/>
            <person name="Ohm R.A."/>
            <person name="Pangilinan J."/>
            <person name="Pereira M.F."/>
            <person name="Perotto S."/>
            <person name="Peter M."/>
            <person name="Pfister S."/>
            <person name="Riley R."/>
            <person name="Sitrit Y."/>
            <person name="Stielow J.B."/>
            <person name="Szollosi G."/>
            <person name="Zifcakova L."/>
            <person name="Stursova M."/>
            <person name="Spatafora J.W."/>
            <person name="Tedersoo L."/>
            <person name="Vaario L.M."/>
            <person name="Yamada A."/>
            <person name="Yan M."/>
            <person name="Wang P."/>
            <person name="Xu J."/>
            <person name="Bruns T."/>
            <person name="Baldrian P."/>
            <person name="Vilgalys R."/>
            <person name="Dunand C."/>
            <person name="Henrissat B."/>
            <person name="Grigoriev I.V."/>
            <person name="Hibbett D."/>
            <person name="Nagy L.G."/>
            <person name="Martin F.M."/>
        </authorList>
    </citation>
    <scope>NUCLEOTIDE SEQUENCE</scope>
    <source>
        <strain evidence="1">P2</strain>
    </source>
</reference>
<organism evidence="1 2">
    <name type="scientific">Thelephora ganbajun</name>
    <name type="common">Ganba fungus</name>
    <dbReference type="NCBI Taxonomy" id="370292"/>
    <lineage>
        <taxon>Eukaryota</taxon>
        <taxon>Fungi</taxon>
        <taxon>Dikarya</taxon>
        <taxon>Basidiomycota</taxon>
        <taxon>Agaricomycotina</taxon>
        <taxon>Agaricomycetes</taxon>
        <taxon>Thelephorales</taxon>
        <taxon>Thelephoraceae</taxon>
        <taxon>Thelephora</taxon>
    </lineage>
</organism>
<protein>
    <submittedName>
        <fullName evidence="1">Uncharacterized protein</fullName>
    </submittedName>
</protein>
<accession>A0ACB6Z4B6</accession>
<dbReference type="EMBL" id="MU118129">
    <property type="protein sequence ID" value="KAF9644585.1"/>
    <property type="molecule type" value="Genomic_DNA"/>
</dbReference>
<sequence>MRSTVEGCESREMRTLRGSRLAIPSERALGLSCIVPGCRAPIPSKCKQEIGAVVYRNVKLAVAQVFTGDVPFRPHGTFAAAMLAVLDKERPARPTHPNLTTDELWELMTSMSKRCWDQEPYGHP</sequence>
<comment type="caution">
    <text evidence="1">The sequence shown here is derived from an EMBL/GenBank/DDBJ whole genome shotgun (WGS) entry which is preliminary data.</text>
</comment>
<keyword evidence="2" id="KW-1185">Reference proteome</keyword>
<name>A0ACB6Z4B6_THEGA</name>
<dbReference type="Proteomes" id="UP000886501">
    <property type="component" value="Unassembled WGS sequence"/>
</dbReference>
<evidence type="ECO:0000313" key="2">
    <source>
        <dbReference type="Proteomes" id="UP000886501"/>
    </source>
</evidence>
<gene>
    <name evidence="1" type="ORF">BDM02DRAFT_894802</name>
</gene>
<evidence type="ECO:0000313" key="1">
    <source>
        <dbReference type="EMBL" id="KAF9644585.1"/>
    </source>
</evidence>